<dbReference type="GeneID" id="24107895"/>
<protein>
    <submittedName>
        <fullName evidence="1">Uncharacterized protein</fullName>
    </submittedName>
</protein>
<proteinExistence type="predicted"/>
<dbReference type="Proteomes" id="UP000014071">
    <property type="component" value="Unassembled WGS sequence"/>
</dbReference>
<gene>
    <name evidence="1" type="ORF">PHSY_002604</name>
</gene>
<evidence type="ECO:0000313" key="2">
    <source>
        <dbReference type="Proteomes" id="UP000014071"/>
    </source>
</evidence>
<organism evidence="1 2">
    <name type="scientific">Pseudozyma hubeiensis (strain SY62)</name>
    <name type="common">Yeast</name>
    <dbReference type="NCBI Taxonomy" id="1305764"/>
    <lineage>
        <taxon>Eukaryota</taxon>
        <taxon>Fungi</taxon>
        <taxon>Dikarya</taxon>
        <taxon>Basidiomycota</taxon>
        <taxon>Ustilaginomycotina</taxon>
        <taxon>Ustilaginomycetes</taxon>
        <taxon>Ustilaginales</taxon>
        <taxon>Ustilaginaceae</taxon>
        <taxon>Pseudozyma</taxon>
    </lineage>
</organism>
<dbReference type="RefSeq" id="XP_012188616.1">
    <property type="nucleotide sequence ID" value="XM_012333226.1"/>
</dbReference>
<name>R9P1H5_PSEHS</name>
<dbReference type="HOGENOM" id="CLU_1797317_0_0_1"/>
<evidence type="ECO:0000313" key="1">
    <source>
        <dbReference type="EMBL" id="GAC95029.1"/>
    </source>
</evidence>
<dbReference type="EMBL" id="DF238790">
    <property type="protein sequence ID" value="GAC95029.1"/>
    <property type="molecule type" value="Genomic_DNA"/>
</dbReference>
<dbReference type="AlphaFoldDB" id="R9P1H5"/>
<accession>R9P1H5</accession>
<keyword evidence="2" id="KW-1185">Reference proteome</keyword>
<reference evidence="2" key="1">
    <citation type="journal article" date="2013" name="Genome Announc.">
        <title>Draft genome sequence of the basidiomycetous yeast-like fungus Pseudozyma hubeiensis SY62, which produces an abundant amount of the biosurfactant mannosylerythritol lipids.</title>
        <authorList>
            <person name="Konishi M."/>
            <person name="Hatada Y."/>
            <person name="Horiuchi J."/>
        </authorList>
    </citation>
    <scope>NUCLEOTIDE SEQUENCE [LARGE SCALE GENOMIC DNA]</scope>
    <source>
        <strain evidence="2">SY62</strain>
    </source>
</reference>
<sequence>MEGRAYLARHIILYVGPGPEPSDEVESLPEAEGNDEHRRRLIAIQSRPPSLSVDVQREHHLIRASDGIRWTELSMHQKVDTERFSPFDLDPSSLLPRVDTRCARKMQQKGRGAVEACTVRGLACAVVALHEDPTEANPKSKFET</sequence>